<protein>
    <submittedName>
        <fullName evidence="1">Uncharacterized protein</fullName>
    </submittedName>
</protein>
<sequence length="194" mass="23475">MARLIKCQYCGVKDTVKEEMETEYVGKNKTPKRYHKHCYEEHLKEKEFKEKERRELDNLVEVIKNIYGFKKFPSTIYPYLQDLRNGTEFFGKKKQKYKEGYTYDVIAEGFDYCSETIEYWNARKTFNSDTARVRYGLAIVCDKLSIVEERRKQREEQQRQIERHVENVIEEDLIFESNYKKPSKHTDITDFLDD</sequence>
<gene>
    <name evidence="1" type="ORF">fado_44</name>
</gene>
<organism evidence="1 2">
    <name type="scientific">Bacillus phage FADO</name>
    <dbReference type="NCBI Taxonomy" id="2917160"/>
    <lineage>
        <taxon>Viruses</taxon>
        <taxon>Duplodnaviria</taxon>
        <taxon>Heunggongvirae</taxon>
        <taxon>Uroviricota</taxon>
        <taxon>Caudoviricetes</taxon>
        <taxon>Heleneionescovirinae</taxon>
        <taxon>Zhangjivirus</taxon>
        <taxon>Zhangjivirus fado</taxon>
    </lineage>
</organism>
<dbReference type="Proteomes" id="UP000831021">
    <property type="component" value="Segment"/>
</dbReference>
<proteinExistence type="predicted"/>
<accession>A0AAE9K5W6</accession>
<evidence type="ECO:0000313" key="1">
    <source>
        <dbReference type="EMBL" id="UNY48759.1"/>
    </source>
</evidence>
<evidence type="ECO:0000313" key="2">
    <source>
        <dbReference type="Proteomes" id="UP000831021"/>
    </source>
</evidence>
<dbReference type="EMBL" id="OM236516">
    <property type="protein sequence ID" value="UNY48759.1"/>
    <property type="molecule type" value="Genomic_DNA"/>
</dbReference>
<reference evidence="1 2" key="1">
    <citation type="submission" date="2022-01" db="EMBL/GenBank/DDBJ databases">
        <authorList>
            <person name="Stokar-Avihail A."/>
        </authorList>
    </citation>
    <scope>NUCLEOTIDE SEQUENCE [LARGE SCALE GENOMIC DNA]</scope>
</reference>
<name>A0AAE9K5W6_9CAUD</name>
<keyword evidence="2" id="KW-1185">Reference proteome</keyword>